<dbReference type="InterPro" id="IPR007321">
    <property type="entry name" value="Transposase_28"/>
</dbReference>
<proteinExistence type="predicted"/>
<name>A0ABQ5DP51_9ASTR</name>
<dbReference type="EMBL" id="BQNB010015493">
    <property type="protein sequence ID" value="GJT40658.1"/>
    <property type="molecule type" value="Genomic_DNA"/>
</dbReference>
<reference evidence="2" key="2">
    <citation type="submission" date="2022-01" db="EMBL/GenBank/DDBJ databases">
        <authorList>
            <person name="Yamashiro T."/>
            <person name="Shiraishi A."/>
            <person name="Satake H."/>
            <person name="Nakayama K."/>
        </authorList>
    </citation>
    <scope>NUCLEOTIDE SEQUENCE</scope>
</reference>
<evidence type="ECO:0000313" key="3">
    <source>
        <dbReference type="Proteomes" id="UP001151760"/>
    </source>
</evidence>
<dbReference type="Proteomes" id="UP001151760">
    <property type="component" value="Unassembled WGS sequence"/>
</dbReference>
<dbReference type="PANTHER" id="PTHR31099:SF41">
    <property type="entry name" value="TRANSPOSASE (PUTATIVE), GYPSY TYPE-RELATED"/>
    <property type="match status" value="1"/>
</dbReference>
<sequence length="239" mass="27983">MGSITSIKCVLTQEHLDAICAKYFVPEEVHPQLPSSDATMHERPTGKVGMYTRFFDYANYRILFSNFFVSVLTHFRIPFSQLSVFGSAKVSHFEILCRVCNINPSVGLFRYFYMHNYKNGWFGFTKRPNVRACYSKNLDSVKNWNDHFFWVDEFVVPANARFGWFLGTNIVKDRAPTISEYNVEHANTLIAQASPFLRFPEEFLCWVGISRNYLLNKDTYPRFEYGNGQRVWVFFSVYP</sequence>
<dbReference type="Pfam" id="PF04195">
    <property type="entry name" value="Transposase_28"/>
    <property type="match status" value="1"/>
</dbReference>
<keyword evidence="3" id="KW-1185">Reference proteome</keyword>
<protein>
    <recommendedName>
        <fullName evidence="1">Transposase (putative) gypsy type domain-containing protein</fullName>
    </recommendedName>
</protein>
<feature type="domain" description="Transposase (putative) gypsy type" evidence="1">
    <location>
        <begin position="62"/>
        <end position="116"/>
    </location>
</feature>
<organism evidence="2 3">
    <name type="scientific">Tanacetum coccineum</name>
    <dbReference type="NCBI Taxonomy" id="301880"/>
    <lineage>
        <taxon>Eukaryota</taxon>
        <taxon>Viridiplantae</taxon>
        <taxon>Streptophyta</taxon>
        <taxon>Embryophyta</taxon>
        <taxon>Tracheophyta</taxon>
        <taxon>Spermatophyta</taxon>
        <taxon>Magnoliopsida</taxon>
        <taxon>eudicotyledons</taxon>
        <taxon>Gunneridae</taxon>
        <taxon>Pentapetalae</taxon>
        <taxon>asterids</taxon>
        <taxon>campanulids</taxon>
        <taxon>Asterales</taxon>
        <taxon>Asteraceae</taxon>
        <taxon>Asteroideae</taxon>
        <taxon>Anthemideae</taxon>
        <taxon>Anthemidinae</taxon>
        <taxon>Tanacetum</taxon>
    </lineage>
</organism>
<reference evidence="2" key="1">
    <citation type="journal article" date="2022" name="Int. J. Mol. Sci.">
        <title>Draft Genome of Tanacetum Coccineum: Genomic Comparison of Closely Related Tanacetum-Family Plants.</title>
        <authorList>
            <person name="Yamashiro T."/>
            <person name="Shiraishi A."/>
            <person name="Nakayama K."/>
            <person name="Satake H."/>
        </authorList>
    </citation>
    <scope>NUCLEOTIDE SEQUENCE</scope>
</reference>
<evidence type="ECO:0000313" key="2">
    <source>
        <dbReference type="EMBL" id="GJT40658.1"/>
    </source>
</evidence>
<comment type="caution">
    <text evidence="2">The sequence shown here is derived from an EMBL/GenBank/DDBJ whole genome shotgun (WGS) entry which is preliminary data.</text>
</comment>
<evidence type="ECO:0000259" key="1">
    <source>
        <dbReference type="Pfam" id="PF04195"/>
    </source>
</evidence>
<gene>
    <name evidence="2" type="ORF">Tco_0940523</name>
</gene>
<accession>A0ABQ5DP51</accession>
<dbReference type="PANTHER" id="PTHR31099">
    <property type="entry name" value="OS06G0165300 PROTEIN"/>
    <property type="match status" value="1"/>
</dbReference>